<dbReference type="PROSITE" id="PS50069">
    <property type="entry name" value="CULLIN_2"/>
    <property type="match status" value="1"/>
</dbReference>
<keyword evidence="4" id="KW-0833">Ubl conjugation pathway</keyword>
<feature type="region of interest" description="Disordered" evidence="7">
    <location>
        <begin position="610"/>
        <end position="635"/>
    </location>
</feature>
<dbReference type="GO" id="GO:0006511">
    <property type="term" value="P:ubiquitin-dependent protein catabolic process"/>
    <property type="evidence" value="ECO:0007669"/>
    <property type="project" value="InterPro"/>
</dbReference>
<dbReference type="EMBL" id="JAJGCB010000007">
    <property type="protein sequence ID" value="KAJ8991728.1"/>
    <property type="molecule type" value="Genomic_DNA"/>
</dbReference>
<dbReference type="Proteomes" id="UP001161757">
    <property type="component" value="Unassembled WGS sequence"/>
</dbReference>
<dbReference type="GO" id="GO:0031625">
    <property type="term" value="F:ubiquitin protein ligase binding"/>
    <property type="evidence" value="ECO:0007669"/>
    <property type="project" value="InterPro"/>
</dbReference>
<evidence type="ECO:0000259" key="8">
    <source>
        <dbReference type="PROSITE" id="PS50069"/>
    </source>
</evidence>
<dbReference type="PANTHER" id="PTHR45957:SF1">
    <property type="entry name" value="ANAPHASE-PROMOTING COMPLEX SUBUNIT 2"/>
    <property type="match status" value="1"/>
</dbReference>
<dbReference type="Pfam" id="PF25773">
    <property type="entry name" value="TPR_ANAPC2"/>
    <property type="match status" value="1"/>
</dbReference>
<dbReference type="Pfam" id="PF26557">
    <property type="entry name" value="Cullin_AB"/>
    <property type="match status" value="1"/>
</dbReference>
<dbReference type="Gene3D" id="1.10.10.10">
    <property type="entry name" value="Winged helix-like DNA-binding domain superfamily/Winged helix DNA-binding domain"/>
    <property type="match status" value="1"/>
</dbReference>
<dbReference type="InterPro" id="IPR036317">
    <property type="entry name" value="Cullin_homology_sf"/>
</dbReference>
<dbReference type="Gene3D" id="1.20.1310.10">
    <property type="entry name" value="Cullin Repeats"/>
    <property type="match status" value="1"/>
</dbReference>
<dbReference type="SMART" id="SM01013">
    <property type="entry name" value="APC2"/>
    <property type="match status" value="1"/>
</dbReference>
<evidence type="ECO:0000256" key="1">
    <source>
        <dbReference type="ARBA" id="ARBA00016068"/>
    </source>
</evidence>
<comment type="similarity">
    <text evidence="6">Belongs to the cullin family.</text>
</comment>
<feature type="region of interest" description="Disordered" evidence="7">
    <location>
        <begin position="85"/>
        <end position="109"/>
    </location>
</feature>
<dbReference type="InterPro" id="IPR044554">
    <property type="entry name" value="ANAPC2"/>
</dbReference>
<dbReference type="InterPro" id="IPR036388">
    <property type="entry name" value="WH-like_DNA-bd_sf"/>
</dbReference>
<evidence type="ECO:0000256" key="3">
    <source>
        <dbReference type="ARBA" id="ARBA00022776"/>
    </source>
</evidence>
<dbReference type="GO" id="GO:0051301">
    <property type="term" value="P:cell division"/>
    <property type="evidence" value="ECO:0007669"/>
    <property type="project" value="UniProtKB-KW"/>
</dbReference>
<organism evidence="9 10">
    <name type="scientific">Exophiala dermatitidis</name>
    <name type="common">Black yeast-like fungus</name>
    <name type="synonym">Wangiella dermatitidis</name>
    <dbReference type="NCBI Taxonomy" id="5970"/>
    <lineage>
        <taxon>Eukaryota</taxon>
        <taxon>Fungi</taxon>
        <taxon>Dikarya</taxon>
        <taxon>Ascomycota</taxon>
        <taxon>Pezizomycotina</taxon>
        <taxon>Eurotiomycetes</taxon>
        <taxon>Chaetothyriomycetidae</taxon>
        <taxon>Chaetothyriales</taxon>
        <taxon>Herpotrichiellaceae</taxon>
        <taxon>Exophiala</taxon>
    </lineage>
</organism>
<evidence type="ECO:0000256" key="7">
    <source>
        <dbReference type="SAM" id="MobiDB-lite"/>
    </source>
</evidence>
<name>A0AAN6EUU5_EXODE</name>
<dbReference type="SMART" id="SM00182">
    <property type="entry name" value="CULLIN"/>
    <property type="match status" value="1"/>
</dbReference>
<evidence type="ECO:0000256" key="2">
    <source>
        <dbReference type="ARBA" id="ARBA00022618"/>
    </source>
</evidence>
<feature type="domain" description="Cullin family profile" evidence="8">
    <location>
        <begin position="383"/>
        <end position="591"/>
    </location>
</feature>
<keyword evidence="5" id="KW-0131">Cell cycle</keyword>
<gene>
    <name evidence="9" type="ORF">HRR80_004349</name>
</gene>
<accession>A0AAN6EUU5</accession>
<dbReference type="InterPro" id="IPR016158">
    <property type="entry name" value="Cullin_homology"/>
</dbReference>
<dbReference type="InterPro" id="IPR014786">
    <property type="entry name" value="ANAPC2_C"/>
</dbReference>
<dbReference type="SUPFAM" id="SSF46785">
    <property type="entry name" value="Winged helix' DNA-binding domain"/>
    <property type="match status" value="1"/>
</dbReference>
<proteinExistence type="inferred from homology"/>
<dbReference type="InterPro" id="IPR036390">
    <property type="entry name" value="WH_DNA-bd_sf"/>
</dbReference>
<feature type="compositionally biased region" description="Basic and acidic residues" evidence="7">
    <location>
        <begin position="623"/>
        <end position="634"/>
    </location>
</feature>
<dbReference type="FunFam" id="1.20.1310.10:FF:000033">
    <property type="entry name" value="Anaphase-promoting complex subunit ApcB"/>
    <property type="match status" value="1"/>
</dbReference>
<dbReference type="GO" id="GO:0007091">
    <property type="term" value="P:metaphase/anaphase transition of mitotic cell cycle"/>
    <property type="evidence" value="ECO:0007669"/>
    <property type="project" value="TreeGrafter"/>
</dbReference>
<comment type="caution">
    <text evidence="9">The sequence shown here is derived from an EMBL/GenBank/DDBJ whole genome shotgun (WGS) entry which is preliminary data.</text>
</comment>
<dbReference type="Gene3D" id="3.30.230.130">
    <property type="entry name" value="Cullin, Chain C, Domain 2"/>
    <property type="match status" value="1"/>
</dbReference>
<evidence type="ECO:0000256" key="6">
    <source>
        <dbReference type="PROSITE-ProRule" id="PRU00330"/>
    </source>
</evidence>
<dbReference type="AlphaFoldDB" id="A0AAN6EUU5"/>
<dbReference type="InterPro" id="IPR059120">
    <property type="entry name" value="Cullin-like_AB"/>
</dbReference>
<dbReference type="SUPFAM" id="SSF75632">
    <property type="entry name" value="Cullin homology domain"/>
    <property type="match status" value="1"/>
</dbReference>
<keyword evidence="3" id="KW-0498">Mitosis</keyword>
<evidence type="ECO:0000256" key="4">
    <source>
        <dbReference type="ARBA" id="ARBA00022786"/>
    </source>
</evidence>
<dbReference type="Pfam" id="PF08672">
    <property type="entry name" value="ANAPC2"/>
    <property type="match status" value="1"/>
</dbReference>
<reference evidence="9" key="1">
    <citation type="submission" date="2023-01" db="EMBL/GenBank/DDBJ databases">
        <title>Exophiala dermititidis isolated from Cystic Fibrosis Patient.</title>
        <authorList>
            <person name="Kurbessoian T."/>
            <person name="Crocker A."/>
            <person name="Murante D."/>
            <person name="Hogan D.A."/>
            <person name="Stajich J.E."/>
        </authorList>
    </citation>
    <scope>NUCLEOTIDE SEQUENCE</scope>
    <source>
        <strain evidence="9">Ex8</strain>
    </source>
</reference>
<dbReference type="GO" id="GO:0005680">
    <property type="term" value="C:anaphase-promoting complex"/>
    <property type="evidence" value="ECO:0007669"/>
    <property type="project" value="TreeGrafter"/>
</dbReference>
<dbReference type="InterPro" id="IPR057975">
    <property type="entry name" value="TPR_ANAPC2"/>
</dbReference>
<evidence type="ECO:0000313" key="10">
    <source>
        <dbReference type="Proteomes" id="UP001161757"/>
    </source>
</evidence>
<keyword evidence="2" id="KW-0132">Cell division</keyword>
<dbReference type="PANTHER" id="PTHR45957">
    <property type="entry name" value="ANAPHASE-PROMOTING COMPLEX SUBUNIT 2"/>
    <property type="match status" value="1"/>
</dbReference>
<sequence>MMSKVQTMPSAPLPGGTFGSVFSANWVKPPQHWQRFTPAATSTIPDIKASLRSHLRPLLGIGHEDFVYGQNRWIANLGGPFRSHFESSPPAEQIRQPTTADKSAQDAEEAQSTLWRELPQWKAVVGSEKMKKLLAGVLNDLMTEFVNWSYARVYRPNLHLHLEFWVEHLFARITQKALSALDGNSATTQLPETELKKWKDMATARLGALRVDELFDIIVDWDATAPAIDDLRRFTTNPATRSYLTHNFSKVLQMRLLHPGASTINILQIYISIIRSFRILDPKGVLLDRVARKIRRYLRDRDDTVRVIVAGLLSDPVTENGEPPSPDPEVLTELAVELTQNTGQKGGSDDSEFDWNDMNWVPDPVDAAPDYMKSKNTDVIGSLITLFDTKDVFVKELQNILAERLLKKKADYNQEIGVLEHLKIRLGDAALQGCEVMLRDVLDSRKVDTVIRRDQGMQDDAGQPRQENDVQLHAKILSRLFWPAMPEQAFNVPKVVLEQQQTYEKGFEALKQSRKLTWVNAIGQVEVELELEDRTYQEEVLPWQAAVIYAFQDEATVAEGINGPVQKTISSLASELGMSPTLVRSACIFWLSKRILVEVGRDTFTVLERLPDDSGNDTVMSDNDQHPGGKRQDDSSAAAAAAAAAVAAQAAAAQAAKEAEEAERQQKMAMYHQFIVSMLTNQGAMPLPRIAMMLGIVVPGGFPFSNEELKEFLAGMIKDGVLEVGHGGAYRVTS</sequence>
<protein>
    <recommendedName>
        <fullName evidence="1">Anaphase-promoting complex subunit 2</fullName>
    </recommendedName>
</protein>
<dbReference type="GO" id="GO:0070979">
    <property type="term" value="P:protein K11-linked ubiquitination"/>
    <property type="evidence" value="ECO:0007669"/>
    <property type="project" value="TreeGrafter"/>
</dbReference>
<evidence type="ECO:0000313" key="9">
    <source>
        <dbReference type="EMBL" id="KAJ8991728.1"/>
    </source>
</evidence>
<evidence type="ECO:0000256" key="5">
    <source>
        <dbReference type="ARBA" id="ARBA00023306"/>
    </source>
</evidence>